<keyword evidence="6" id="KW-1185">Reference proteome</keyword>
<dbReference type="SMART" id="SM00822">
    <property type="entry name" value="PKS_KR"/>
    <property type="match status" value="1"/>
</dbReference>
<dbReference type="Proteomes" id="UP000057938">
    <property type="component" value="Chromosome"/>
</dbReference>
<dbReference type="KEGG" id="aep:AMC99_00539"/>
<dbReference type="GO" id="GO:0016020">
    <property type="term" value="C:membrane"/>
    <property type="evidence" value="ECO:0007669"/>
    <property type="project" value="TreeGrafter"/>
</dbReference>
<dbReference type="PRINTS" id="PR00080">
    <property type="entry name" value="SDRFAMILY"/>
</dbReference>
<dbReference type="PRINTS" id="PR00081">
    <property type="entry name" value="GDHRDH"/>
</dbReference>
<dbReference type="STRING" id="361183.AMC99_00539"/>
<dbReference type="EC" id="1.1.1.-" evidence="5"/>
<dbReference type="PANTHER" id="PTHR44196:SF1">
    <property type="entry name" value="DEHYDROGENASE_REDUCTASE SDR FAMILY MEMBER 7B"/>
    <property type="match status" value="1"/>
</dbReference>
<dbReference type="InterPro" id="IPR002347">
    <property type="entry name" value="SDR_fam"/>
</dbReference>
<name>A0A0M5KZ41_9SPHN</name>
<accession>A0A0M5KZ41</accession>
<evidence type="ECO:0000256" key="3">
    <source>
        <dbReference type="RuleBase" id="RU000363"/>
    </source>
</evidence>
<proteinExistence type="inferred from homology"/>
<dbReference type="SUPFAM" id="SSF51735">
    <property type="entry name" value="NAD(P)-binding Rossmann-fold domains"/>
    <property type="match status" value="1"/>
</dbReference>
<dbReference type="GO" id="GO:0016491">
    <property type="term" value="F:oxidoreductase activity"/>
    <property type="evidence" value="ECO:0007669"/>
    <property type="project" value="UniProtKB-KW"/>
</dbReference>
<evidence type="ECO:0000313" key="5">
    <source>
        <dbReference type="EMBL" id="ALE15849.1"/>
    </source>
</evidence>
<feature type="domain" description="Ketoreductase" evidence="4">
    <location>
        <begin position="11"/>
        <end position="213"/>
    </location>
</feature>
<dbReference type="PROSITE" id="PS00061">
    <property type="entry name" value="ADH_SHORT"/>
    <property type="match status" value="1"/>
</dbReference>
<dbReference type="OrthoDB" id="9793825at2"/>
<dbReference type="EMBL" id="CP012669">
    <property type="protein sequence ID" value="ALE15849.1"/>
    <property type="molecule type" value="Genomic_DNA"/>
</dbReference>
<gene>
    <name evidence="5" type="ORF">AMC99_00539</name>
</gene>
<dbReference type="InterPro" id="IPR020904">
    <property type="entry name" value="Sc_DH/Rdtase_CS"/>
</dbReference>
<evidence type="ECO:0000259" key="4">
    <source>
        <dbReference type="SMART" id="SM00822"/>
    </source>
</evidence>
<reference evidence="5 6" key="1">
    <citation type="submission" date="2015-09" db="EMBL/GenBank/DDBJ databases">
        <title>Complete genome sequence of a benzo[a]pyrene-degrading bacterium Altererythrobacter epoxidivorans CGMCC 1.7731T.</title>
        <authorList>
            <person name="Li Z."/>
            <person name="Cheng H."/>
            <person name="Huo Y."/>
            <person name="Xu X."/>
        </authorList>
    </citation>
    <scope>NUCLEOTIDE SEQUENCE [LARGE SCALE GENOMIC DNA]</scope>
    <source>
        <strain evidence="5 6">CGMCC 1.7731</strain>
    </source>
</reference>
<keyword evidence="2 5" id="KW-0560">Oxidoreductase</keyword>
<evidence type="ECO:0000256" key="2">
    <source>
        <dbReference type="ARBA" id="ARBA00023002"/>
    </source>
</evidence>
<protein>
    <submittedName>
        <fullName evidence="5">Oxidoreductase, short-chain dehydrogenase /reductase family</fullName>
        <ecNumber evidence="5">1.1.1.-</ecNumber>
    </submittedName>
</protein>
<dbReference type="AlphaFoldDB" id="A0A0M5KZ41"/>
<sequence length="275" mass="28797">MTNTTEQFADKAVWITGASSGIGAALAREFAARGANIILSGRDEERLAEVAADCSSSLVLPFDVRNDDALAGATEKAIAWKGGVDIAFANAGISQRSQALKTDMQVYRDIIDVDLTAQIAFTQGLIGHMAGRGSGALAFISSIAGKVGVPMRTAYCAAKFGLAGYADALRAELSQKGVSVHVIFPGSIATDVSRNALTADGSKRGRSDAIIDRGIRPGDAANTMIDAMAAGEREIIVADGMEKAMGEMRRTPDQLFDQVAAMVADGYIERMESEG</sequence>
<dbReference type="PATRIC" id="fig|361183.4.peg.530"/>
<dbReference type="InterPro" id="IPR057326">
    <property type="entry name" value="KR_dom"/>
</dbReference>
<organism evidence="5 6">
    <name type="scientific">Altererythrobacter epoxidivorans</name>
    <dbReference type="NCBI Taxonomy" id="361183"/>
    <lineage>
        <taxon>Bacteria</taxon>
        <taxon>Pseudomonadati</taxon>
        <taxon>Pseudomonadota</taxon>
        <taxon>Alphaproteobacteria</taxon>
        <taxon>Sphingomonadales</taxon>
        <taxon>Erythrobacteraceae</taxon>
        <taxon>Altererythrobacter</taxon>
    </lineage>
</organism>
<dbReference type="Pfam" id="PF00106">
    <property type="entry name" value="adh_short"/>
    <property type="match status" value="1"/>
</dbReference>
<evidence type="ECO:0000313" key="6">
    <source>
        <dbReference type="Proteomes" id="UP000057938"/>
    </source>
</evidence>
<dbReference type="Gene3D" id="3.40.50.720">
    <property type="entry name" value="NAD(P)-binding Rossmann-like Domain"/>
    <property type="match status" value="1"/>
</dbReference>
<dbReference type="InterPro" id="IPR036291">
    <property type="entry name" value="NAD(P)-bd_dom_sf"/>
</dbReference>
<evidence type="ECO:0000256" key="1">
    <source>
        <dbReference type="ARBA" id="ARBA00006484"/>
    </source>
</evidence>
<comment type="similarity">
    <text evidence="1 3">Belongs to the short-chain dehydrogenases/reductases (SDR) family.</text>
</comment>
<dbReference type="RefSeq" id="WP_061922421.1">
    <property type="nucleotide sequence ID" value="NZ_CP012669.1"/>
</dbReference>
<dbReference type="PANTHER" id="PTHR44196">
    <property type="entry name" value="DEHYDROGENASE/REDUCTASE SDR FAMILY MEMBER 7B"/>
    <property type="match status" value="1"/>
</dbReference>